<evidence type="ECO:0000256" key="4">
    <source>
        <dbReference type="SAM" id="SignalP"/>
    </source>
</evidence>
<sequence>MAILRSSSICTAFILLVSPVLFQASLARSLDGHWNPKNPSCPTTIFNFGDSLSDTGNVNLVFPFISDPENPPYGEKFFGRPARRFCNGRLVIDFIAIAFGFPLLDPHTLTVAHNYAHGANFAYAGATSSRDNFFVPFYLGLQTAQFLRFKSLTLAAQQEDDAFEDFNRYLPEASSFSSALYTIGIGGNDFLSSFFRMENPQQIINEKVPLAVQGIVDAVKILYQQDARNFLIYNVPPEGCSSVFLTVFRDLGLPKDDLGCLLPVNLVNQAFNAALYKAIQDLRSSLPGVTISQFDYYSANLEILKNPATYGFNPALTQTTCCGAPGQGSFNYNLNITCGHPGSSACSNADEYVIWDGIHFTEAFYRVIAKFVLNGQYVDPPVNLTSECNLSFENFGQTTYSETFPGGSLLL</sequence>
<keyword evidence="6" id="KW-1185">Reference proteome</keyword>
<proteinExistence type="inferred from homology"/>
<dbReference type="PANTHER" id="PTHR22835">
    <property type="entry name" value="ZINC FINGER FYVE DOMAIN CONTAINING PROTEIN"/>
    <property type="match status" value="1"/>
</dbReference>
<evidence type="ECO:0000313" key="6">
    <source>
        <dbReference type="Proteomes" id="UP000244005"/>
    </source>
</evidence>
<comment type="similarity">
    <text evidence="1">Belongs to the 'GDSL' lipolytic enzyme family.</text>
</comment>
<accession>A0A2R6WLI3</accession>
<reference evidence="6" key="1">
    <citation type="journal article" date="2017" name="Cell">
        <title>Insights into land plant evolution garnered from the Marchantia polymorpha genome.</title>
        <authorList>
            <person name="Bowman J.L."/>
            <person name="Kohchi T."/>
            <person name="Yamato K.T."/>
            <person name="Jenkins J."/>
            <person name="Shu S."/>
            <person name="Ishizaki K."/>
            <person name="Yamaoka S."/>
            <person name="Nishihama R."/>
            <person name="Nakamura Y."/>
            <person name="Berger F."/>
            <person name="Adam C."/>
            <person name="Aki S.S."/>
            <person name="Althoff F."/>
            <person name="Araki T."/>
            <person name="Arteaga-Vazquez M.A."/>
            <person name="Balasubrmanian S."/>
            <person name="Barry K."/>
            <person name="Bauer D."/>
            <person name="Boehm C.R."/>
            <person name="Briginshaw L."/>
            <person name="Caballero-Perez J."/>
            <person name="Catarino B."/>
            <person name="Chen F."/>
            <person name="Chiyoda S."/>
            <person name="Chovatia M."/>
            <person name="Davies K.M."/>
            <person name="Delmans M."/>
            <person name="Demura T."/>
            <person name="Dierschke T."/>
            <person name="Dolan L."/>
            <person name="Dorantes-Acosta A.E."/>
            <person name="Eklund D.M."/>
            <person name="Florent S.N."/>
            <person name="Flores-Sandoval E."/>
            <person name="Fujiyama A."/>
            <person name="Fukuzawa H."/>
            <person name="Galik B."/>
            <person name="Grimanelli D."/>
            <person name="Grimwood J."/>
            <person name="Grossniklaus U."/>
            <person name="Hamada T."/>
            <person name="Haseloff J."/>
            <person name="Hetherington A.J."/>
            <person name="Higo A."/>
            <person name="Hirakawa Y."/>
            <person name="Hundley H.N."/>
            <person name="Ikeda Y."/>
            <person name="Inoue K."/>
            <person name="Inoue S.I."/>
            <person name="Ishida S."/>
            <person name="Jia Q."/>
            <person name="Kakita M."/>
            <person name="Kanazawa T."/>
            <person name="Kawai Y."/>
            <person name="Kawashima T."/>
            <person name="Kennedy M."/>
            <person name="Kinose K."/>
            <person name="Kinoshita T."/>
            <person name="Kohara Y."/>
            <person name="Koide E."/>
            <person name="Komatsu K."/>
            <person name="Kopischke S."/>
            <person name="Kubo M."/>
            <person name="Kyozuka J."/>
            <person name="Lagercrantz U."/>
            <person name="Lin S.S."/>
            <person name="Lindquist E."/>
            <person name="Lipzen A.M."/>
            <person name="Lu C.W."/>
            <person name="De Luna E."/>
            <person name="Martienssen R.A."/>
            <person name="Minamino N."/>
            <person name="Mizutani M."/>
            <person name="Mizutani M."/>
            <person name="Mochizuki N."/>
            <person name="Monte I."/>
            <person name="Mosher R."/>
            <person name="Nagasaki H."/>
            <person name="Nakagami H."/>
            <person name="Naramoto S."/>
            <person name="Nishitani K."/>
            <person name="Ohtani M."/>
            <person name="Okamoto T."/>
            <person name="Okumura M."/>
            <person name="Phillips J."/>
            <person name="Pollak B."/>
            <person name="Reinders A."/>
            <person name="Rovekamp M."/>
            <person name="Sano R."/>
            <person name="Sawa S."/>
            <person name="Schmid M.W."/>
            <person name="Shirakawa M."/>
            <person name="Solano R."/>
            <person name="Spunde A."/>
            <person name="Suetsugu N."/>
            <person name="Sugano S."/>
            <person name="Sugiyama A."/>
            <person name="Sun R."/>
            <person name="Suzuki Y."/>
            <person name="Takenaka M."/>
            <person name="Takezawa D."/>
            <person name="Tomogane H."/>
            <person name="Tsuzuki M."/>
            <person name="Ueda T."/>
            <person name="Umeda M."/>
            <person name="Ward J.M."/>
            <person name="Watanabe Y."/>
            <person name="Yazaki K."/>
            <person name="Yokoyama R."/>
            <person name="Yoshitake Y."/>
            <person name="Yotsui I."/>
            <person name="Zachgo S."/>
            <person name="Schmutz J."/>
        </authorList>
    </citation>
    <scope>NUCLEOTIDE SEQUENCE [LARGE SCALE GENOMIC DNA]</scope>
    <source>
        <strain evidence="6">Tak-1</strain>
    </source>
</reference>
<keyword evidence="2 4" id="KW-0732">Signal</keyword>
<dbReference type="InterPro" id="IPR036514">
    <property type="entry name" value="SGNH_hydro_sf"/>
</dbReference>
<dbReference type="CDD" id="cd01837">
    <property type="entry name" value="SGNH_plant_lipase_like"/>
    <property type="match status" value="1"/>
</dbReference>
<gene>
    <name evidence="5" type="ORF">MARPO_0077s0034</name>
</gene>
<dbReference type="Proteomes" id="UP000244005">
    <property type="component" value="Unassembled WGS sequence"/>
</dbReference>
<name>A0A2R6WLI3_MARPO</name>
<dbReference type="OrthoDB" id="1600564at2759"/>
<feature type="chain" id="PRO_5015311971" description="GDSL esterase/lipase" evidence="4">
    <location>
        <begin position="28"/>
        <end position="411"/>
    </location>
</feature>
<evidence type="ECO:0000256" key="3">
    <source>
        <dbReference type="ARBA" id="ARBA00022801"/>
    </source>
</evidence>
<keyword evidence="3" id="KW-0378">Hydrolase</keyword>
<dbReference type="EMBL" id="KZ772749">
    <property type="protein sequence ID" value="PTQ34705.1"/>
    <property type="molecule type" value="Genomic_DNA"/>
</dbReference>
<dbReference type="GO" id="GO:0016788">
    <property type="term" value="F:hydrolase activity, acting on ester bonds"/>
    <property type="evidence" value="ECO:0007669"/>
    <property type="project" value="InterPro"/>
</dbReference>
<protein>
    <recommendedName>
        <fullName evidence="7">GDSL esterase/lipase</fullName>
    </recommendedName>
</protein>
<dbReference type="Pfam" id="PF00657">
    <property type="entry name" value="Lipase_GDSL"/>
    <property type="match status" value="1"/>
</dbReference>
<organism evidence="5 6">
    <name type="scientific">Marchantia polymorpha</name>
    <name type="common">Common liverwort</name>
    <name type="synonym">Marchantia aquatica</name>
    <dbReference type="NCBI Taxonomy" id="3197"/>
    <lineage>
        <taxon>Eukaryota</taxon>
        <taxon>Viridiplantae</taxon>
        <taxon>Streptophyta</taxon>
        <taxon>Embryophyta</taxon>
        <taxon>Marchantiophyta</taxon>
        <taxon>Marchantiopsida</taxon>
        <taxon>Marchantiidae</taxon>
        <taxon>Marchantiales</taxon>
        <taxon>Marchantiaceae</taxon>
        <taxon>Marchantia</taxon>
    </lineage>
</organism>
<dbReference type="InterPro" id="IPR001087">
    <property type="entry name" value="GDSL"/>
</dbReference>
<dbReference type="AlphaFoldDB" id="A0A2R6WLI3"/>
<evidence type="ECO:0008006" key="7">
    <source>
        <dbReference type="Google" id="ProtNLM"/>
    </source>
</evidence>
<evidence type="ECO:0000256" key="1">
    <source>
        <dbReference type="ARBA" id="ARBA00008668"/>
    </source>
</evidence>
<dbReference type="InterPro" id="IPR035669">
    <property type="entry name" value="SGNH_plant_lipase-like"/>
</dbReference>
<dbReference type="SUPFAM" id="SSF52266">
    <property type="entry name" value="SGNH hydrolase"/>
    <property type="match status" value="1"/>
</dbReference>
<evidence type="ECO:0000256" key="2">
    <source>
        <dbReference type="ARBA" id="ARBA00022729"/>
    </source>
</evidence>
<dbReference type="Gene3D" id="3.40.50.1110">
    <property type="entry name" value="SGNH hydrolase"/>
    <property type="match status" value="1"/>
</dbReference>
<feature type="signal peptide" evidence="4">
    <location>
        <begin position="1"/>
        <end position="27"/>
    </location>
</feature>
<evidence type="ECO:0000313" key="5">
    <source>
        <dbReference type="EMBL" id="PTQ34705.1"/>
    </source>
</evidence>
<dbReference type="PANTHER" id="PTHR22835:SF659">
    <property type="entry name" value="GDSL LIPASE_ACYLHYDROLASE, PUTATIVE (AFU_ORTHOLOGUE AFUA_2G00510)-RELATED"/>
    <property type="match status" value="1"/>
</dbReference>
<dbReference type="Gramene" id="Mp8g00350.1">
    <property type="protein sequence ID" value="Mp8g00350.1.cds"/>
    <property type="gene ID" value="Mp8g00350"/>
</dbReference>